<proteinExistence type="predicted"/>
<organism evidence="3 4">
    <name type="scientific">Sulfurisphaera ohwakuensis</name>
    <dbReference type="NCBI Taxonomy" id="69656"/>
    <lineage>
        <taxon>Archaea</taxon>
        <taxon>Thermoproteota</taxon>
        <taxon>Thermoprotei</taxon>
        <taxon>Sulfolobales</taxon>
        <taxon>Sulfolobaceae</taxon>
        <taxon>Sulfurisphaera</taxon>
    </lineage>
</organism>
<dbReference type="OrthoDB" id="39114at2157"/>
<name>A0A650CFD4_SULOH</name>
<dbReference type="EMBL" id="JACHFY010000038">
    <property type="protein sequence ID" value="MBB5255039.1"/>
    <property type="molecule type" value="Genomic_DNA"/>
</dbReference>
<evidence type="ECO:0000313" key="4">
    <source>
        <dbReference type="Proteomes" id="UP000427373"/>
    </source>
</evidence>
<feature type="transmembrane region" description="Helical" evidence="1">
    <location>
        <begin position="76"/>
        <end position="93"/>
    </location>
</feature>
<dbReference type="Proteomes" id="UP000427373">
    <property type="component" value="Chromosome"/>
</dbReference>
<dbReference type="KEGG" id="soh:D1869_04700"/>
<reference evidence="3 4" key="1">
    <citation type="submission" date="2019-10" db="EMBL/GenBank/DDBJ databases">
        <title>Genome Sequences from Six Type Strain Members of the Archaeal Family Sulfolobaceae: Acidianus ambivalens, Acidianus infernus, Metallosphaera prunae, Stygiolobus azoricus, Sulfolobus metallicus, and Sulfurisphaera ohwakuensis.</title>
        <authorList>
            <person name="Counts J.A."/>
            <person name="Kelly R.M."/>
        </authorList>
    </citation>
    <scope>NUCLEOTIDE SEQUENCE [LARGE SCALE GENOMIC DNA]</scope>
    <source>
        <strain evidence="3 4">TA-1</strain>
    </source>
</reference>
<dbReference type="AlphaFoldDB" id="A0A650CFD4"/>
<dbReference type="Proteomes" id="UP000582213">
    <property type="component" value="Unassembled WGS sequence"/>
</dbReference>
<evidence type="ECO:0000313" key="3">
    <source>
        <dbReference type="EMBL" id="QGR16571.1"/>
    </source>
</evidence>
<accession>A0A650CFD4</accession>
<dbReference type="EMBL" id="CP045484">
    <property type="protein sequence ID" value="QGR16571.1"/>
    <property type="molecule type" value="Genomic_DNA"/>
</dbReference>
<keyword evidence="4" id="KW-1185">Reference proteome</keyword>
<dbReference type="RefSeq" id="WP_156014128.1">
    <property type="nucleotide sequence ID" value="NZ_CP045484.1"/>
</dbReference>
<keyword evidence="1" id="KW-1133">Transmembrane helix</keyword>
<evidence type="ECO:0000256" key="1">
    <source>
        <dbReference type="SAM" id="Phobius"/>
    </source>
</evidence>
<dbReference type="GeneID" id="42800518"/>
<evidence type="ECO:0000313" key="2">
    <source>
        <dbReference type="EMBL" id="MBB5255039.1"/>
    </source>
</evidence>
<keyword evidence="1" id="KW-0812">Transmembrane</keyword>
<keyword evidence="1" id="KW-0472">Membrane</keyword>
<protein>
    <submittedName>
        <fullName evidence="3">Uncharacterized protein</fullName>
    </submittedName>
</protein>
<feature type="transmembrane region" description="Helical" evidence="1">
    <location>
        <begin position="46"/>
        <end position="64"/>
    </location>
</feature>
<feature type="transmembrane region" description="Helical" evidence="1">
    <location>
        <begin position="99"/>
        <end position="125"/>
    </location>
</feature>
<reference evidence="2 5" key="2">
    <citation type="submission" date="2020-08" db="EMBL/GenBank/DDBJ databases">
        <title>Genomic Encyclopedia of Type Strains, Phase IV (KMG-IV): sequencing the most valuable type-strain genomes for metagenomic binning, comparative biology and taxonomic classification.</title>
        <authorList>
            <person name="Goeker M."/>
        </authorList>
    </citation>
    <scope>NUCLEOTIDE SEQUENCE [LARGE SCALE GENOMIC DNA]</scope>
    <source>
        <strain evidence="2 5">DSM 12421</strain>
    </source>
</reference>
<gene>
    <name evidence="3" type="ORF">D1869_04700</name>
    <name evidence="2" type="ORF">HNQ62_002814</name>
</gene>
<evidence type="ECO:0000313" key="5">
    <source>
        <dbReference type="Proteomes" id="UP000582213"/>
    </source>
</evidence>
<feature type="transmembrane region" description="Helical" evidence="1">
    <location>
        <begin position="7"/>
        <end position="26"/>
    </location>
</feature>
<sequence>MITKRGIVILTTFSFVYALLELGMVWDPSRISTSPTWMKEFFTPTVSLYFYRVMYTILFTYPSYLASGKLFSLETLWYLIYGSTIEDIIYWILDVRVPYSWAWFYPVCYGIPIDDLIGVLLLLLIKRKIKEKNKIK</sequence>